<keyword evidence="3" id="KW-1185">Reference proteome</keyword>
<evidence type="ECO:0000313" key="3">
    <source>
        <dbReference type="Proteomes" id="UP000316621"/>
    </source>
</evidence>
<protein>
    <submittedName>
        <fullName evidence="2">Uncharacterized protein</fullName>
    </submittedName>
</protein>
<organism evidence="2 3">
    <name type="scientific">Papaver somniferum</name>
    <name type="common">Opium poppy</name>
    <dbReference type="NCBI Taxonomy" id="3469"/>
    <lineage>
        <taxon>Eukaryota</taxon>
        <taxon>Viridiplantae</taxon>
        <taxon>Streptophyta</taxon>
        <taxon>Embryophyta</taxon>
        <taxon>Tracheophyta</taxon>
        <taxon>Spermatophyta</taxon>
        <taxon>Magnoliopsida</taxon>
        <taxon>Ranunculales</taxon>
        <taxon>Papaveraceae</taxon>
        <taxon>Papaveroideae</taxon>
        <taxon>Papaver</taxon>
    </lineage>
</organism>
<dbReference type="AlphaFoldDB" id="A0A4Y7J771"/>
<accession>A0A4Y7J771</accession>
<dbReference type="EMBL" id="CM010717">
    <property type="protein sequence ID" value="RZC56316.1"/>
    <property type="molecule type" value="Genomic_DNA"/>
</dbReference>
<evidence type="ECO:0000313" key="2">
    <source>
        <dbReference type="EMBL" id="RZC56316.1"/>
    </source>
</evidence>
<name>A0A4Y7J771_PAPSO</name>
<dbReference type="Proteomes" id="UP000316621">
    <property type="component" value="Chromosome 3"/>
</dbReference>
<gene>
    <name evidence="2" type="ORF">C5167_015171</name>
</gene>
<keyword evidence="1" id="KW-0175">Coiled coil</keyword>
<proteinExistence type="predicted"/>
<dbReference type="PANTHER" id="PTHR48163">
    <property type="entry name" value="BNAC02G25670D PROTEIN"/>
    <property type="match status" value="1"/>
</dbReference>
<feature type="coiled-coil region" evidence="1">
    <location>
        <begin position="74"/>
        <end position="101"/>
    </location>
</feature>
<dbReference type="PANTHER" id="PTHR48163:SF2">
    <property type="entry name" value="EXPRESSED PROTEIN"/>
    <property type="match status" value="1"/>
</dbReference>
<reference evidence="2 3" key="1">
    <citation type="journal article" date="2018" name="Science">
        <title>The opium poppy genome and morphinan production.</title>
        <authorList>
            <person name="Guo L."/>
            <person name="Winzer T."/>
            <person name="Yang X."/>
            <person name="Li Y."/>
            <person name="Ning Z."/>
            <person name="He Z."/>
            <person name="Teodor R."/>
            <person name="Lu Y."/>
            <person name="Bowser T.A."/>
            <person name="Graham I.A."/>
            <person name="Ye K."/>
        </authorList>
    </citation>
    <scope>NUCLEOTIDE SEQUENCE [LARGE SCALE GENOMIC DNA]</scope>
    <source>
        <strain evidence="3">cv. HN1</strain>
        <tissue evidence="2">Leaves</tissue>
    </source>
</reference>
<sequence length="151" mass="17161">MKSVPQHALDSMLDQHANHKFDPLEDVLLLLDRSLELLKEQSTVPSLRKALRDVAMEKDASIIARTEKQEPLLRQQEQQRLAEVQAQSSTLKAEKQVLDENPEALTRNASGADYYFQDENLDSHCLFVLNGATFDLHLCSEPDIFHVNILP</sequence>
<evidence type="ECO:0000256" key="1">
    <source>
        <dbReference type="SAM" id="Coils"/>
    </source>
</evidence>
<dbReference type="Gramene" id="RZC56316">
    <property type="protein sequence ID" value="RZC56316"/>
    <property type="gene ID" value="C5167_015171"/>
</dbReference>